<gene>
    <name evidence="1" type="ORF">OPT61_g2662</name>
</gene>
<evidence type="ECO:0000313" key="1">
    <source>
        <dbReference type="EMBL" id="KAJ8115769.1"/>
    </source>
</evidence>
<name>A0ACC2IKV9_9PLEO</name>
<reference evidence="1" key="1">
    <citation type="submission" date="2022-11" db="EMBL/GenBank/DDBJ databases">
        <title>Genome Sequence of Boeremia exigua.</title>
        <authorList>
            <person name="Buettner E."/>
        </authorList>
    </citation>
    <scope>NUCLEOTIDE SEQUENCE</scope>
    <source>
        <strain evidence="1">CU02</strain>
    </source>
</reference>
<protein>
    <submittedName>
        <fullName evidence="1">Uncharacterized protein</fullName>
    </submittedName>
</protein>
<proteinExistence type="predicted"/>
<accession>A0ACC2IKV9</accession>
<dbReference type="EMBL" id="JAPHNI010000123">
    <property type="protein sequence ID" value="KAJ8115769.1"/>
    <property type="molecule type" value="Genomic_DNA"/>
</dbReference>
<dbReference type="Proteomes" id="UP001153331">
    <property type="component" value="Unassembled WGS sequence"/>
</dbReference>
<sequence>MRFHAALGLAACLAPVSAIFKDDAYHIDFHYALLGLPKHDGTFFQKPYGGSKASLLYSVSENQTIGAINPKDGALVWRQHSTSESHGKGHLRAADEQDTVISAVGNRVTAWSSSDGRLVWDTEVDGAVVEDLEILEQEDGITKDEAKDAIVLVSGTSHGVKRLDGKTGRVKWTFEDTSNDTPFQVSTSPTTIYYISLQSSLIGAGSKLKVTSLSPITGKKLDQYTLSSDTEITSRDHIVFAGANTAAPILAWTDKANKVLKVNIIGTKTVASFDTPGKDPIEKVALHAPGHVNSQAHFLVEYQTPFGHSAEVYHVNLKKNSVSKAYSLPELNMRGTFATSTTDANVYFTRVTENEVMVVSSASHGILGRWPIARSPELAGAYPVHAVSEVVVKSGAATAARSAVLFSNGQWVLIRNAELAWTRPEFLSQASSAVWAHLPEVEALAAELELERHQNVVSAYIHRVKRHIQDLEHFPAWAQSLPQRLLGNVVGKPKQTTVDDIQHDTFGFHRLVIVATQSGRLAALDVGARGKVLWNVHLRQFADTTFEYPTLRAHSGYVEVKDPSFEGSFFINSTTGGTPSYVDLHLHGPVLAEGQKLVSFALTNGVLTGTLENQPSTESVWTFEPPSGERIVGYTTRPVKDPVASIGKVLGDRRVLYKYLNPNLVLVTAVSESTHTASVYLLDSASGQLLHTMSHADVDTSRPIPSTISENWFSYSLTIDSNAAPESRGYQLIVSDLYESPLPDDRGPLGALSNSSTVKPSSSQGDAAKPYVLSQSYQIAVEISHMAVTQTRQGITSRELLVSIPSTNSIVGIPRQIIDPRRPIGRDPTPNEQAEGLTKYTPLLPLDSKWHLTHKYEVLGIKDVITSESGIESTSLVFAYGHDIFGTRVAPSFAFDILGKGFNKIQMLLTVAALFVGVLFVAPLSDDTNIFKVHHTVNVLDKDQKSLLSADTLTLASALLKHILNKLPIRQVEHSRSHGRPFQIRYFGVGVTDSFRKDDKLENVVFTAGDALATMKLADMNMESMLKAGQIRFLAPLLAAKFIPQCVNTSHESSYTITAGSISERTLPNWSVLGSFAGGHPSMVRNLALDLKPIRVNGISPGVIDTELWSMPEEQKYQPMEQTSKKLATGTVDRPEWVAESDLSITRDYTMWTVR</sequence>
<organism evidence="1 2">
    <name type="scientific">Boeremia exigua</name>
    <dbReference type="NCBI Taxonomy" id="749465"/>
    <lineage>
        <taxon>Eukaryota</taxon>
        <taxon>Fungi</taxon>
        <taxon>Dikarya</taxon>
        <taxon>Ascomycota</taxon>
        <taxon>Pezizomycotina</taxon>
        <taxon>Dothideomycetes</taxon>
        <taxon>Pleosporomycetidae</taxon>
        <taxon>Pleosporales</taxon>
        <taxon>Pleosporineae</taxon>
        <taxon>Didymellaceae</taxon>
        <taxon>Boeremia</taxon>
    </lineage>
</organism>
<keyword evidence="2" id="KW-1185">Reference proteome</keyword>
<comment type="caution">
    <text evidence="1">The sequence shown here is derived from an EMBL/GenBank/DDBJ whole genome shotgun (WGS) entry which is preliminary data.</text>
</comment>
<evidence type="ECO:0000313" key="2">
    <source>
        <dbReference type="Proteomes" id="UP001153331"/>
    </source>
</evidence>